<dbReference type="PANTHER" id="PTHR13032">
    <property type="entry name" value="MITOCHONDRIAL IMPORT INNER MEMBRANE TRANSLOCASE SUBUNIT TIM21"/>
    <property type="match status" value="1"/>
</dbReference>
<keyword evidence="8" id="KW-0999">Mitochondrion inner membrane</keyword>
<evidence type="ECO:0000256" key="6">
    <source>
        <dbReference type="ARBA" id="ARBA00023128"/>
    </source>
</evidence>
<keyword evidence="8" id="KW-0813">Transport</keyword>
<organism evidence="9">
    <name type="scientific">Lepeophtheirus salmonis</name>
    <name type="common">Salmon louse</name>
    <name type="synonym">Caligus salmonis</name>
    <dbReference type="NCBI Taxonomy" id="72036"/>
    <lineage>
        <taxon>Eukaryota</taxon>
        <taxon>Metazoa</taxon>
        <taxon>Ecdysozoa</taxon>
        <taxon>Arthropoda</taxon>
        <taxon>Crustacea</taxon>
        <taxon>Multicrustacea</taxon>
        <taxon>Hexanauplia</taxon>
        <taxon>Copepoda</taxon>
        <taxon>Siphonostomatoida</taxon>
        <taxon>Caligidae</taxon>
        <taxon>Lepeophtheirus</taxon>
    </lineage>
</organism>
<evidence type="ECO:0000256" key="7">
    <source>
        <dbReference type="ARBA" id="ARBA00023136"/>
    </source>
</evidence>
<dbReference type="InterPro" id="IPR013261">
    <property type="entry name" value="Tim21"/>
</dbReference>
<keyword evidence="5 8" id="KW-1133">Transmembrane helix</keyword>
<comment type="function">
    <text evidence="8">Essential component of the TIM23 complex, a complex that mediates the translocation of transit peptide-containing proteins across the mitochondrial inner membrane.</text>
</comment>
<comment type="similarity">
    <text evidence="2 8">Belongs to the TIM21 family.</text>
</comment>
<evidence type="ECO:0000256" key="2">
    <source>
        <dbReference type="ARBA" id="ARBA00010867"/>
    </source>
</evidence>
<comment type="subunit">
    <text evidence="8">Component of the TIM23 complex.</text>
</comment>
<keyword evidence="3 8" id="KW-0812">Transmembrane</keyword>
<dbReference type="EMBL" id="HACA01007147">
    <property type="protein sequence ID" value="CDW24508.1"/>
    <property type="molecule type" value="Transcribed_RNA"/>
</dbReference>
<comment type="subcellular location">
    <subcellularLocation>
        <location evidence="8">Mitochondrion inner membrane</location>
        <topology evidence="8">Single-pass membrane protein</topology>
    </subcellularLocation>
    <subcellularLocation>
        <location evidence="1">Mitochondrion membrane</location>
        <topology evidence="1">Single-pass membrane protein</topology>
    </subcellularLocation>
</comment>
<keyword evidence="6 8" id="KW-0496">Mitochondrion</keyword>
<dbReference type="Gene3D" id="3.10.450.320">
    <property type="entry name" value="Mitochondrial import inner membrane translocase subunit Tim21"/>
    <property type="match status" value="1"/>
</dbReference>
<dbReference type="OMA" id="WRFLYVE"/>
<dbReference type="Pfam" id="PF08294">
    <property type="entry name" value="TIM21"/>
    <property type="match status" value="1"/>
</dbReference>
<dbReference type="InterPro" id="IPR038552">
    <property type="entry name" value="Tim21_IMS_sf"/>
</dbReference>
<dbReference type="GO" id="GO:0005744">
    <property type="term" value="C:TIM23 mitochondrial import inner membrane translocase complex"/>
    <property type="evidence" value="ECO:0007669"/>
    <property type="project" value="UniProtKB-UniRule"/>
</dbReference>
<keyword evidence="8" id="KW-0811">Translocation</keyword>
<evidence type="ECO:0000256" key="1">
    <source>
        <dbReference type="ARBA" id="ARBA00004304"/>
    </source>
</evidence>
<accession>A0A0K2TEQ8</accession>
<evidence type="ECO:0000256" key="8">
    <source>
        <dbReference type="RuleBase" id="RU367142"/>
    </source>
</evidence>
<reference evidence="9" key="1">
    <citation type="submission" date="2014-05" db="EMBL/GenBank/DDBJ databases">
        <authorList>
            <person name="Chronopoulou M."/>
        </authorList>
    </citation>
    <scope>NUCLEOTIDE SEQUENCE</scope>
    <source>
        <tissue evidence="9">Whole organism</tissue>
    </source>
</reference>
<evidence type="ECO:0000256" key="5">
    <source>
        <dbReference type="ARBA" id="ARBA00022989"/>
    </source>
</evidence>
<dbReference type="GO" id="GO:0030150">
    <property type="term" value="P:protein import into mitochondrial matrix"/>
    <property type="evidence" value="ECO:0007669"/>
    <property type="project" value="UniProtKB-UniRule"/>
</dbReference>
<dbReference type="AlphaFoldDB" id="A0A0K2TEQ8"/>
<evidence type="ECO:0000256" key="4">
    <source>
        <dbReference type="ARBA" id="ARBA00022946"/>
    </source>
</evidence>
<keyword evidence="8" id="KW-0653">Protein transport</keyword>
<protein>
    <recommendedName>
        <fullName evidence="8">Mitochondrial import inner membrane translocase subunit Tim21</fullName>
    </recommendedName>
</protein>
<keyword evidence="7 8" id="KW-0472">Membrane</keyword>
<dbReference type="PANTHER" id="PTHR13032:SF6">
    <property type="entry name" value="MITOCHONDRIAL IMPORT INNER MEMBRANE TRANSLOCASE SUBUNIT TIM21"/>
    <property type="match status" value="1"/>
</dbReference>
<feature type="transmembrane region" description="Helical" evidence="8">
    <location>
        <begin position="64"/>
        <end position="85"/>
    </location>
</feature>
<sequence length="201" mass="22760">MAIVITPKVLQWVIKPNCLFRRSISLTRLRYCNGKKELDFVKSQHEDKTMQTTFAKTAKENARYVGYGSIVLLGIGVTGALLYTLGTELFSTDSPIVIYQTTSDRCMAHPKVQDLLGMPIKSFGEETRRGRRRHVASYKYTDAEGRGGMRIKYYLQGIRNRGIVQVDARDDGSGTLKVRFIIVTTDDMLQRSVVVEDNTQK</sequence>
<evidence type="ECO:0000256" key="3">
    <source>
        <dbReference type="ARBA" id="ARBA00022692"/>
    </source>
</evidence>
<dbReference type="OrthoDB" id="436405at2759"/>
<evidence type="ECO:0000313" key="9">
    <source>
        <dbReference type="EMBL" id="CDW24508.1"/>
    </source>
</evidence>
<name>A0A0K2TEQ8_LEPSM</name>
<keyword evidence="4" id="KW-0809">Transit peptide</keyword>
<proteinExistence type="inferred from homology"/>